<dbReference type="GO" id="GO:0046677">
    <property type="term" value="P:response to antibiotic"/>
    <property type="evidence" value="ECO:0007669"/>
    <property type="project" value="InterPro"/>
</dbReference>
<gene>
    <name evidence="2" type="ORF">SE17_34255</name>
</gene>
<organism evidence="2 3">
    <name type="scientific">Kouleothrix aurantiaca</name>
    <dbReference type="NCBI Taxonomy" id="186479"/>
    <lineage>
        <taxon>Bacteria</taxon>
        <taxon>Bacillati</taxon>
        <taxon>Chloroflexota</taxon>
        <taxon>Chloroflexia</taxon>
        <taxon>Chloroflexales</taxon>
        <taxon>Roseiflexineae</taxon>
        <taxon>Roseiflexaceae</taxon>
        <taxon>Kouleothrix</taxon>
    </lineage>
</organism>
<comment type="caution">
    <text evidence="2">The sequence shown here is derived from an EMBL/GenBank/DDBJ whole genome shotgun (WGS) entry which is preliminary data.</text>
</comment>
<dbReference type="AlphaFoldDB" id="A0A0P9D9G2"/>
<keyword evidence="3" id="KW-1185">Reference proteome</keyword>
<accession>A0A0P9D9G2</accession>
<dbReference type="SUPFAM" id="SSF56601">
    <property type="entry name" value="beta-lactamase/transpeptidase-like"/>
    <property type="match status" value="1"/>
</dbReference>
<dbReference type="GO" id="GO:0030655">
    <property type="term" value="P:beta-lactam antibiotic catabolic process"/>
    <property type="evidence" value="ECO:0007669"/>
    <property type="project" value="InterPro"/>
</dbReference>
<feature type="non-terminal residue" evidence="2">
    <location>
        <position position="1"/>
    </location>
</feature>
<feature type="domain" description="Beta-lactamase class A catalytic" evidence="1">
    <location>
        <begin position="75"/>
        <end position="134"/>
    </location>
</feature>
<evidence type="ECO:0000313" key="3">
    <source>
        <dbReference type="Proteomes" id="UP000050509"/>
    </source>
</evidence>
<dbReference type="EMBL" id="LJCR01002165">
    <property type="protein sequence ID" value="KPV49148.1"/>
    <property type="molecule type" value="Genomic_DNA"/>
</dbReference>
<protein>
    <recommendedName>
        <fullName evidence="1">Beta-lactamase class A catalytic domain-containing protein</fullName>
    </recommendedName>
</protein>
<dbReference type="InterPro" id="IPR045155">
    <property type="entry name" value="Beta-lactam_cat"/>
</dbReference>
<dbReference type="PANTHER" id="PTHR35333">
    <property type="entry name" value="BETA-LACTAMASE"/>
    <property type="match status" value="1"/>
</dbReference>
<dbReference type="Gene3D" id="3.40.710.10">
    <property type="entry name" value="DD-peptidase/beta-lactamase superfamily"/>
    <property type="match status" value="1"/>
</dbReference>
<dbReference type="Proteomes" id="UP000050509">
    <property type="component" value="Unassembled WGS sequence"/>
</dbReference>
<dbReference type="Pfam" id="PF13354">
    <property type="entry name" value="Beta-lactamase2"/>
    <property type="match status" value="1"/>
</dbReference>
<name>A0A0P9D9G2_9CHLR</name>
<evidence type="ECO:0000259" key="1">
    <source>
        <dbReference type="Pfam" id="PF13354"/>
    </source>
</evidence>
<evidence type="ECO:0000313" key="2">
    <source>
        <dbReference type="EMBL" id="KPV49148.1"/>
    </source>
</evidence>
<dbReference type="PANTHER" id="PTHR35333:SF3">
    <property type="entry name" value="BETA-LACTAMASE-TYPE TRANSPEPTIDASE FOLD CONTAINING PROTEIN"/>
    <property type="match status" value="1"/>
</dbReference>
<sequence>LGLANTYLYVPFEATDYLAQKKLKFQLGPKRAGEAPYTDSGRALRTAPGEMATIYLYIDQCSRGTGPLIEEFPKLNAKRCGEMLDRLFENADRSRMRSALDKSVRVEHKSGWIDDMQADAGIVRSPGGDFVIATYLYRATKPGVPLADKVFAPYLGAFTRLVYTYYNPVPISAP</sequence>
<dbReference type="InterPro" id="IPR012338">
    <property type="entry name" value="Beta-lactam/transpept-like"/>
</dbReference>
<dbReference type="GO" id="GO:0008800">
    <property type="term" value="F:beta-lactamase activity"/>
    <property type="evidence" value="ECO:0007669"/>
    <property type="project" value="InterPro"/>
</dbReference>
<proteinExistence type="predicted"/>
<reference evidence="2 3" key="1">
    <citation type="submission" date="2015-09" db="EMBL/GenBank/DDBJ databases">
        <title>Draft genome sequence of Kouleothrix aurantiaca JCM 19913.</title>
        <authorList>
            <person name="Hemp J."/>
        </authorList>
    </citation>
    <scope>NUCLEOTIDE SEQUENCE [LARGE SCALE GENOMIC DNA]</scope>
    <source>
        <strain evidence="2 3">COM-B</strain>
    </source>
</reference>
<dbReference type="InterPro" id="IPR000871">
    <property type="entry name" value="Beta-lactam_class-A"/>
</dbReference>
<dbReference type="PATRIC" id="fig|186479.3.peg.4136"/>